<accession>A0A6A5KSV4</accession>
<evidence type="ECO:0000313" key="3">
    <source>
        <dbReference type="Proteomes" id="UP000800040"/>
    </source>
</evidence>
<sequence>MNVYMADENQPTATPDSTTESPDPPKQNTTPRRSTRNKTPKVQPPPAAPLQAPSTIPSASNAFTFQHDSPSGLTSKDLDSLLKPPARPKAFPSDLAGQKMFVAKSYNWLGTRPKAGMAEAAVREVEESEAAFGREVEMVMERDDVWDELWGVREWEE</sequence>
<dbReference type="EMBL" id="ML975245">
    <property type="protein sequence ID" value="KAF1839322.1"/>
    <property type="molecule type" value="Genomic_DNA"/>
</dbReference>
<dbReference type="OrthoDB" id="3796643at2759"/>
<evidence type="ECO:0000256" key="1">
    <source>
        <dbReference type="SAM" id="MobiDB-lite"/>
    </source>
</evidence>
<feature type="compositionally biased region" description="Polar residues" evidence="1">
    <location>
        <begin position="54"/>
        <end position="74"/>
    </location>
</feature>
<proteinExistence type="predicted"/>
<feature type="region of interest" description="Disordered" evidence="1">
    <location>
        <begin position="1"/>
        <end position="92"/>
    </location>
</feature>
<dbReference type="AlphaFoldDB" id="A0A6A5KSV4"/>
<protein>
    <submittedName>
        <fullName evidence="2">Uncharacterized protein</fullName>
    </submittedName>
</protein>
<feature type="compositionally biased region" description="Low complexity" evidence="1">
    <location>
        <begin position="11"/>
        <end position="21"/>
    </location>
</feature>
<gene>
    <name evidence="2" type="ORF">BDW02DRAFT_593683</name>
</gene>
<name>A0A6A5KSV4_9PLEO</name>
<evidence type="ECO:0000313" key="2">
    <source>
        <dbReference type="EMBL" id="KAF1839322.1"/>
    </source>
</evidence>
<reference evidence="2" key="1">
    <citation type="submission" date="2020-01" db="EMBL/GenBank/DDBJ databases">
        <authorList>
            <consortium name="DOE Joint Genome Institute"/>
            <person name="Haridas S."/>
            <person name="Albert R."/>
            <person name="Binder M."/>
            <person name="Bloem J."/>
            <person name="Labutti K."/>
            <person name="Salamov A."/>
            <person name="Andreopoulos B."/>
            <person name="Baker S.E."/>
            <person name="Barry K."/>
            <person name="Bills G."/>
            <person name="Bluhm B.H."/>
            <person name="Cannon C."/>
            <person name="Castanera R."/>
            <person name="Culley D.E."/>
            <person name="Daum C."/>
            <person name="Ezra D."/>
            <person name="Gonzalez J.B."/>
            <person name="Henrissat B."/>
            <person name="Kuo A."/>
            <person name="Liang C."/>
            <person name="Lipzen A."/>
            <person name="Lutzoni F."/>
            <person name="Magnuson J."/>
            <person name="Mondo S."/>
            <person name="Nolan M."/>
            <person name="Ohm R."/>
            <person name="Pangilinan J."/>
            <person name="Park H.-J."/>
            <person name="Ramirez L."/>
            <person name="Alfaro M."/>
            <person name="Sun H."/>
            <person name="Tritt A."/>
            <person name="Yoshinaga Y."/>
            <person name="Zwiers L.-H."/>
            <person name="Turgeon B.G."/>
            <person name="Goodwin S.B."/>
            <person name="Spatafora J.W."/>
            <person name="Crous P.W."/>
            <person name="Grigoriev I.V."/>
        </authorList>
    </citation>
    <scope>NUCLEOTIDE SEQUENCE</scope>
    <source>
        <strain evidence="2">P77</strain>
    </source>
</reference>
<keyword evidence="3" id="KW-1185">Reference proteome</keyword>
<organism evidence="2 3">
    <name type="scientific">Decorospora gaudefroyi</name>
    <dbReference type="NCBI Taxonomy" id="184978"/>
    <lineage>
        <taxon>Eukaryota</taxon>
        <taxon>Fungi</taxon>
        <taxon>Dikarya</taxon>
        <taxon>Ascomycota</taxon>
        <taxon>Pezizomycotina</taxon>
        <taxon>Dothideomycetes</taxon>
        <taxon>Pleosporomycetidae</taxon>
        <taxon>Pleosporales</taxon>
        <taxon>Pleosporineae</taxon>
        <taxon>Pleosporaceae</taxon>
        <taxon>Decorospora</taxon>
    </lineage>
</organism>
<dbReference type="Proteomes" id="UP000800040">
    <property type="component" value="Unassembled WGS sequence"/>
</dbReference>